<dbReference type="InterPro" id="IPR051940">
    <property type="entry name" value="Chitin_bind-dev_reg"/>
</dbReference>
<feature type="domain" description="Chitin-binding type-2" evidence="6">
    <location>
        <begin position="139"/>
        <end position="201"/>
    </location>
</feature>
<keyword evidence="3" id="KW-0677">Repeat</keyword>
<evidence type="ECO:0000256" key="4">
    <source>
        <dbReference type="ARBA" id="ARBA00023157"/>
    </source>
</evidence>
<organism evidence="7 8">
    <name type="scientific">Chilo suppressalis</name>
    <name type="common">Asiatic rice borer moth</name>
    <dbReference type="NCBI Taxonomy" id="168631"/>
    <lineage>
        <taxon>Eukaryota</taxon>
        <taxon>Metazoa</taxon>
        <taxon>Ecdysozoa</taxon>
        <taxon>Arthropoda</taxon>
        <taxon>Hexapoda</taxon>
        <taxon>Insecta</taxon>
        <taxon>Pterygota</taxon>
        <taxon>Neoptera</taxon>
        <taxon>Endopterygota</taxon>
        <taxon>Lepidoptera</taxon>
        <taxon>Glossata</taxon>
        <taxon>Ditrysia</taxon>
        <taxon>Pyraloidea</taxon>
        <taxon>Crambidae</taxon>
        <taxon>Crambinae</taxon>
        <taxon>Chilo</taxon>
    </lineage>
</organism>
<evidence type="ECO:0000313" key="7">
    <source>
        <dbReference type="EMBL" id="CAH0405854.1"/>
    </source>
</evidence>
<dbReference type="EMBL" id="OU963898">
    <property type="protein sequence ID" value="CAH0405854.1"/>
    <property type="molecule type" value="Genomic_DNA"/>
</dbReference>
<dbReference type="InterPro" id="IPR002557">
    <property type="entry name" value="Chitin-bd_dom"/>
</dbReference>
<sequence>MPPRNPLCKTRNGYYNRGEDCDSYTECRDYQAKEMQCPDGLHFDPKAVFPNYPCGYPMDVSCEGRGPPQPARSTSECPHQYGFFPSAQAKVEQCGAYRMCVEGHAIEMTCPVGLAFNPEISRCDWPDLVPSCNADAYLGFKCPVAPLDKDGKLLIVNYKYESNCYAFFSCEEGHARLLMCDAGFAFDPEAGRCVDADLVKC</sequence>
<keyword evidence="2" id="KW-0732">Signal</keyword>
<dbReference type="SUPFAM" id="SSF57625">
    <property type="entry name" value="Invertebrate chitin-binding proteins"/>
    <property type="match status" value="3"/>
</dbReference>
<evidence type="ECO:0000256" key="3">
    <source>
        <dbReference type="ARBA" id="ARBA00022737"/>
    </source>
</evidence>
<evidence type="ECO:0000256" key="1">
    <source>
        <dbReference type="ARBA" id="ARBA00022669"/>
    </source>
</evidence>
<name>A0ABN8BFJ1_CHISP</name>
<dbReference type="PROSITE" id="PS50940">
    <property type="entry name" value="CHIT_BIND_II"/>
    <property type="match status" value="3"/>
</dbReference>
<keyword evidence="5" id="KW-0325">Glycoprotein</keyword>
<dbReference type="SMART" id="SM00494">
    <property type="entry name" value="ChtBD2"/>
    <property type="match status" value="3"/>
</dbReference>
<keyword evidence="1" id="KW-0147">Chitin-binding</keyword>
<dbReference type="PANTHER" id="PTHR23301">
    <property type="entry name" value="CHITIN BINDING PERITROPHIN-A"/>
    <property type="match status" value="1"/>
</dbReference>
<evidence type="ECO:0000256" key="2">
    <source>
        <dbReference type="ARBA" id="ARBA00022729"/>
    </source>
</evidence>
<evidence type="ECO:0000259" key="6">
    <source>
        <dbReference type="PROSITE" id="PS50940"/>
    </source>
</evidence>
<proteinExistence type="predicted"/>
<dbReference type="Proteomes" id="UP001153292">
    <property type="component" value="Chromosome 5"/>
</dbReference>
<dbReference type="InterPro" id="IPR036508">
    <property type="entry name" value="Chitin-bd_dom_sf"/>
</dbReference>
<keyword evidence="4" id="KW-1015">Disulfide bond</keyword>
<keyword evidence="8" id="KW-1185">Reference proteome</keyword>
<reference evidence="7" key="1">
    <citation type="submission" date="2021-12" db="EMBL/GenBank/DDBJ databases">
        <authorList>
            <person name="King R."/>
        </authorList>
    </citation>
    <scope>NUCLEOTIDE SEQUENCE</scope>
</reference>
<dbReference type="PANTHER" id="PTHR23301:SF98">
    <property type="entry name" value="CHITIN-BINDING TYPE-2 DOMAIN-CONTAINING PROTEIN-RELATED"/>
    <property type="match status" value="1"/>
</dbReference>
<dbReference type="Pfam" id="PF01607">
    <property type="entry name" value="CBM_14"/>
    <property type="match status" value="3"/>
</dbReference>
<accession>A0ABN8BFJ1</accession>
<evidence type="ECO:0000256" key="5">
    <source>
        <dbReference type="ARBA" id="ARBA00023180"/>
    </source>
</evidence>
<dbReference type="Gene3D" id="2.170.140.10">
    <property type="entry name" value="Chitin binding domain"/>
    <property type="match status" value="3"/>
</dbReference>
<feature type="domain" description="Chitin-binding type-2" evidence="6">
    <location>
        <begin position="74"/>
        <end position="134"/>
    </location>
</feature>
<protein>
    <recommendedName>
        <fullName evidence="6">Chitin-binding type-2 domain-containing protein</fullName>
    </recommendedName>
</protein>
<evidence type="ECO:0000313" key="8">
    <source>
        <dbReference type="Proteomes" id="UP001153292"/>
    </source>
</evidence>
<feature type="domain" description="Chitin-binding type-2" evidence="6">
    <location>
        <begin position="5"/>
        <end position="64"/>
    </location>
</feature>
<gene>
    <name evidence="7" type="ORF">CHILSU_LOCUS9224</name>
</gene>